<dbReference type="RefSeq" id="WP_132577249.1">
    <property type="nucleotide sequence ID" value="NZ_SMAF01000003.1"/>
</dbReference>
<gene>
    <name evidence="1" type="ORF">EDC25_103194</name>
</gene>
<dbReference type="EMBL" id="SMAF01000003">
    <property type="protein sequence ID" value="TCT00426.1"/>
    <property type="molecule type" value="Genomic_DNA"/>
</dbReference>
<reference evidence="1 2" key="1">
    <citation type="submission" date="2019-03" db="EMBL/GenBank/DDBJ databases">
        <title>Genomic Encyclopedia of Type Strains, Phase IV (KMG-IV): sequencing the most valuable type-strain genomes for metagenomic binning, comparative biology and taxonomic classification.</title>
        <authorList>
            <person name="Goeker M."/>
        </authorList>
    </citation>
    <scope>NUCLEOTIDE SEQUENCE [LARGE SCALE GENOMIC DNA]</scope>
    <source>
        <strain evidence="1 2">DSM 21944</strain>
    </source>
</reference>
<name>A0A4R3LLH1_9GAMM</name>
<proteinExistence type="predicted"/>
<keyword evidence="2" id="KW-1185">Reference proteome</keyword>
<sequence>MPSKRTRWAAHMAAWQSSGLSQSAYCRRHALSLASFGYWRRQLRTDRDGAGCAVPVTRSLVPIRVAPASMTPVTSSMMEVCLGNGLRVRLAGVPDPSDVAA</sequence>
<comment type="caution">
    <text evidence="1">The sequence shown here is derived from an EMBL/GenBank/DDBJ whole genome shotgun (WGS) entry which is preliminary data.</text>
</comment>
<dbReference type="AlphaFoldDB" id="A0A4R3LLH1"/>
<dbReference type="NCBIfam" id="NF047593">
    <property type="entry name" value="IS66_ISAeme5_TnpA"/>
    <property type="match status" value="1"/>
</dbReference>
<evidence type="ECO:0000313" key="1">
    <source>
        <dbReference type="EMBL" id="TCT00426.1"/>
    </source>
</evidence>
<organism evidence="1 2">
    <name type="scientific">Pseudofulvimonas gallinarii</name>
    <dbReference type="NCBI Taxonomy" id="634155"/>
    <lineage>
        <taxon>Bacteria</taxon>
        <taxon>Pseudomonadati</taxon>
        <taxon>Pseudomonadota</taxon>
        <taxon>Gammaproteobacteria</taxon>
        <taxon>Lysobacterales</taxon>
        <taxon>Rhodanobacteraceae</taxon>
        <taxon>Pseudofulvimonas</taxon>
    </lineage>
</organism>
<protein>
    <recommendedName>
        <fullName evidence="3">Transposase</fullName>
    </recommendedName>
</protein>
<dbReference type="Proteomes" id="UP000294599">
    <property type="component" value="Unassembled WGS sequence"/>
</dbReference>
<feature type="non-terminal residue" evidence="1">
    <location>
        <position position="101"/>
    </location>
</feature>
<evidence type="ECO:0008006" key="3">
    <source>
        <dbReference type="Google" id="ProtNLM"/>
    </source>
</evidence>
<accession>A0A4R3LLH1</accession>
<evidence type="ECO:0000313" key="2">
    <source>
        <dbReference type="Proteomes" id="UP000294599"/>
    </source>
</evidence>